<feature type="domain" description="Aminoacyl-tRNA synthetase class Ia" evidence="11">
    <location>
        <begin position="48"/>
        <end position="659"/>
    </location>
</feature>
<evidence type="ECO:0000256" key="8">
    <source>
        <dbReference type="ARBA" id="ARBA00029936"/>
    </source>
</evidence>
<dbReference type="GO" id="GO:0005829">
    <property type="term" value="C:cytosol"/>
    <property type="evidence" value="ECO:0007669"/>
    <property type="project" value="TreeGrafter"/>
</dbReference>
<comment type="similarity">
    <text evidence="1 10">Belongs to the class-I aminoacyl-tRNA synthetase family.</text>
</comment>
<dbReference type="Gene3D" id="3.90.740.10">
    <property type="entry name" value="Valyl/Leucyl/Isoleucyl-tRNA synthetase, editing domain"/>
    <property type="match status" value="1"/>
</dbReference>
<evidence type="ECO:0000256" key="5">
    <source>
        <dbReference type="ARBA" id="ARBA00022840"/>
    </source>
</evidence>
<dbReference type="FunFam" id="3.40.50.620:FF:000020">
    <property type="entry name" value="Valine--tRNA ligase, mitochondrial"/>
    <property type="match status" value="1"/>
</dbReference>
<evidence type="ECO:0000256" key="9">
    <source>
        <dbReference type="ARBA" id="ARBA00047552"/>
    </source>
</evidence>
<dbReference type="SUPFAM" id="SSF52374">
    <property type="entry name" value="Nucleotidylyl transferase"/>
    <property type="match status" value="1"/>
</dbReference>
<gene>
    <name evidence="13" type="ORF">CINC_LOCUS8433</name>
</gene>
<dbReference type="PRINTS" id="PR00986">
    <property type="entry name" value="TRNASYNTHVAL"/>
</dbReference>
<evidence type="ECO:0000256" key="6">
    <source>
        <dbReference type="ARBA" id="ARBA00022917"/>
    </source>
</evidence>
<dbReference type="Proteomes" id="UP001154114">
    <property type="component" value="Chromosome 26"/>
</dbReference>
<accession>A0A9P0BVW6</accession>
<dbReference type="Gene3D" id="3.40.50.620">
    <property type="entry name" value="HUPs"/>
    <property type="match status" value="2"/>
</dbReference>
<proteinExistence type="inferred from homology"/>
<comment type="catalytic activity">
    <reaction evidence="9">
        <text>tRNA(Val) + L-valine + ATP = L-valyl-tRNA(Val) + AMP + diphosphate</text>
        <dbReference type="Rhea" id="RHEA:10704"/>
        <dbReference type="Rhea" id="RHEA-COMP:9672"/>
        <dbReference type="Rhea" id="RHEA-COMP:9708"/>
        <dbReference type="ChEBI" id="CHEBI:30616"/>
        <dbReference type="ChEBI" id="CHEBI:33019"/>
        <dbReference type="ChEBI" id="CHEBI:57762"/>
        <dbReference type="ChEBI" id="CHEBI:78442"/>
        <dbReference type="ChEBI" id="CHEBI:78537"/>
        <dbReference type="ChEBI" id="CHEBI:456215"/>
        <dbReference type="EC" id="6.1.1.9"/>
    </reaction>
</comment>
<keyword evidence="3 10" id="KW-0436">Ligase</keyword>
<name>A0A9P0BVW6_CHRIL</name>
<evidence type="ECO:0000256" key="10">
    <source>
        <dbReference type="RuleBase" id="RU363035"/>
    </source>
</evidence>
<reference evidence="13" key="1">
    <citation type="submission" date="2021-12" db="EMBL/GenBank/DDBJ databases">
        <authorList>
            <person name="King R."/>
        </authorList>
    </citation>
    <scope>NUCLEOTIDE SEQUENCE</scope>
</reference>
<evidence type="ECO:0000313" key="13">
    <source>
        <dbReference type="EMBL" id="CAH0598794.1"/>
    </source>
</evidence>
<dbReference type="NCBIfam" id="TIGR00422">
    <property type="entry name" value="valS"/>
    <property type="match status" value="1"/>
</dbReference>
<evidence type="ECO:0000256" key="4">
    <source>
        <dbReference type="ARBA" id="ARBA00022741"/>
    </source>
</evidence>
<keyword evidence="5 10" id="KW-0067">ATP-binding</keyword>
<dbReference type="EC" id="6.1.1.9" evidence="2"/>
<dbReference type="InterPro" id="IPR033705">
    <property type="entry name" value="Anticodon_Ia_Val"/>
</dbReference>
<dbReference type="PANTHER" id="PTHR11946">
    <property type="entry name" value="VALYL-TRNA SYNTHETASES"/>
    <property type="match status" value="1"/>
</dbReference>
<dbReference type="SUPFAM" id="SSF47323">
    <property type="entry name" value="Anticodon-binding domain of a subclass of class I aminoacyl-tRNA synthetases"/>
    <property type="match status" value="1"/>
</dbReference>
<dbReference type="Pfam" id="PF08264">
    <property type="entry name" value="Anticodon_1"/>
    <property type="match status" value="1"/>
</dbReference>
<dbReference type="AlphaFoldDB" id="A0A9P0BVW6"/>
<dbReference type="InterPro" id="IPR001412">
    <property type="entry name" value="aa-tRNA-synth_I_CS"/>
</dbReference>
<keyword evidence="14" id="KW-1185">Reference proteome</keyword>
<dbReference type="InterPro" id="IPR009008">
    <property type="entry name" value="Val/Leu/Ile-tRNA-synth_edit"/>
</dbReference>
<dbReference type="PANTHER" id="PTHR11946:SF109">
    <property type="entry name" value="VALINE--TRNA LIGASE"/>
    <property type="match status" value="1"/>
</dbReference>
<dbReference type="GO" id="GO:0004832">
    <property type="term" value="F:valine-tRNA ligase activity"/>
    <property type="evidence" value="ECO:0007669"/>
    <property type="project" value="UniProtKB-EC"/>
</dbReference>
<keyword evidence="7 10" id="KW-0030">Aminoacyl-tRNA synthetase</keyword>
<evidence type="ECO:0000256" key="3">
    <source>
        <dbReference type="ARBA" id="ARBA00022598"/>
    </source>
</evidence>
<dbReference type="InterPro" id="IPR009080">
    <property type="entry name" value="tRNAsynth_Ia_anticodon-bd"/>
</dbReference>
<dbReference type="Gene3D" id="2.170.220.10">
    <property type="match status" value="1"/>
</dbReference>
<dbReference type="InterPro" id="IPR013155">
    <property type="entry name" value="M/V/L/I-tRNA-synth_anticd-bd"/>
</dbReference>
<dbReference type="Pfam" id="PF00133">
    <property type="entry name" value="tRNA-synt_1"/>
    <property type="match status" value="1"/>
</dbReference>
<dbReference type="EMBL" id="LR824029">
    <property type="protein sequence ID" value="CAH0598794.1"/>
    <property type="molecule type" value="Genomic_DNA"/>
</dbReference>
<dbReference type="PROSITE" id="PS00178">
    <property type="entry name" value="AA_TRNA_LIGASE_I"/>
    <property type="match status" value="1"/>
</dbReference>
<evidence type="ECO:0000259" key="11">
    <source>
        <dbReference type="Pfam" id="PF00133"/>
    </source>
</evidence>
<evidence type="ECO:0000256" key="7">
    <source>
        <dbReference type="ARBA" id="ARBA00023146"/>
    </source>
</evidence>
<evidence type="ECO:0000313" key="14">
    <source>
        <dbReference type="Proteomes" id="UP001154114"/>
    </source>
</evidence>
<keyword evidence="6 10" id="KW-0648">Protein biosynthesis</keyword>
<dbReference type="GO" id="GO:0002161">
    <property type="term" value="F:aminoacyl-tRNA deacylase activity"/>
    <property type="evidence" value="ECO:0007669"/>
    <property type="project" value="InterPro"/>
</dbReference>
<sequence>MLRQLIITLPYHILKCRHIRRITSTTNIVTKPDLSAGAYQPKLVEKKKVYENWEKYELFAPECSSSKPTFSMVLPPPNVTGKLHLGHALSCTIQDVIMRHKRSTGHNCVWLPGTDHAGIATQGVVEKHLKTKQDLTRHALGRDKFIKEVWKWKETHGDTICKQLRIMGNSLDWSRQVFTLDAKHTLAVNTAFIHLFRKGLIYRKKSLVNWCNALKSTVSDIEVENVTLKGPKDIMIPGYEKPVKFGMMYYFAYKLNDSDDEIVVATTMPETMLGDTAIAVNPEDERYKHLRNCRVIHPFRNDTIPIIFDEFVDMEVGTGAVKITPAHSRIDHEIAAVHNLPMIQVFDEEGLIMNSGRFNRSKRYDCRETVVNILKEMDLLRNVKPHQVNLPICSRTGDVVDQLPKEQWFMSCSELNAKACELLERGRLKIEPEKHVASWLRWTADNRDWCISRQLWWGHQIPAYKCSLDLDVVWVAATSEEQAKQQASKILRAMPDSIKAERDSDVLDTWFSSGIYPFAALGWPRTSRSQDFRQFYPLNLMTTGHDILGFWVHKMVILGLEVTGQLPFNKVLLHGIICDSKGAKMSKSRGNVIDPMDVIEGISLDKLKDRCKEMHRNGLLTTAELDKALVYHHANYANTKGIPECGVDALRFTLLSQDIKSHFVNFDVAMCHANKLFCNKIWQSLKYTSLSYRKLDKLNTDVSAKDLTYFDKWILSRLAEMVDVVNRSMDSYDFHLATKAIRHFFYNEFCDVYLEATKPGFDSLDLRVGYAHAHTLSACLNTSLRCLAPFMVYLTEELIPKVPSFSYNFIHNYNDATDKYWDFPLIRDWRKWKDPTYEKKVACLLNTVKLIREMKGLYNISNKTKPCVYIKTDDTLLASDIIHNKTVVCNLSQCSDITFEKDSRTNYVTAMLDADTEVNVQLVGEDVEIAVFAAKSKLEKKIKMLEDSLSKLEAKFSSGHYLTHAPEWTQIVDKERMLSKKRELQELQRLM</sequence>
<dbReference type="InterPro" id="IPR002303">
    <property type="entry name" value="Valyl-tRNA_ligase"/>
</dbReference>
<dbReference type="CDD" id="cd00817">
    <property type="entry name" value="ValRS_core"/>
    <property type="match status" value="1"/>
</dbReference>
<organism evidence="13 14">
    <name type="scientific">Chrysodeixis includens</name>
    <name type="common">Soybean looper</name>
    <name type="synonym">Pseudoplusia includens</name>
    <dbReference type="NCBI Taxonomy" id="689277"/>
    <lineage>
        <taxon>Eukaryota</taxon>
        <taxon>Metazoa</taxon>
        <taxon>Ecdysozoa</taxon>
        <taxon>Arthropoda</taxon>
        <taxon>Hexapoda</taxon>
        <taxon>Insecta</taxon>
        <taxon>Pterygota</taxon>
        <taxon>Neoptera</taxon>
        <taxon>Endopterygota</taxon>
        <taxon>Lepidoptera</taxon>
        <taxon>Glossata</taxon>
        <taxon>Ditrysia</taxon>
        <taxon>Noctuoidea</taxon>
        <taxon>Noctuidae</taxon>
        <taxon>Plusiinae</taxon>
        <taxon>Chrysodeixis</taxon>
    </lineage>
</organism>
<dbReference type="Gene3D" id="1.10.730.10">
    <property type="entry name" value="Isoleucyl-tRNA Synthetase, Domain 1"/>
    <property type="match status" value="1"/>
</dbReference>
<dbReference type="NCBIfam" id="NF004349">
    <property type="entry name" value="PRK05729.1"/>
    <property type="match status" value="1"/>
</dbReference>
<dbReference type="InterPro" id="IPR002300">
    <property type="entry name" value="aa-tRNA-synth_Ia"/>
</dbReference>
<protein>
    <recommendedName>
        <fullName evidence="2">valine--tRNA ligase</fullName>
        <ecNumber evidence="2">6.1.1.9</ecNumber>
    </recommendedName>
    <alternativeName>
        <fullName evidence="8">Valyl-tRNA synthetase</fullName>
    </alternativeName>
</protein>
<dbReference type="CDD" id="cd07962">
    <property type="entry name" value="Anticodon_Ia_Val"/>
    <property type="match status" value="1"/>
</dbReference>
<feature type="domain" description="Methionyl/Valyl/Leucyl/Isoleucyl-tRNA synthetase anticodon-binding" evidence="12">
    <location>
        <begin position="711"/>
        <end position="866"/>
    </location>
</feature>
<dbReference type="FunFam" id="3.90.740.10:FF:000005">
    <property type="entry name" value="Valine--tRNA ligase, mitochondrial"/>
    <property type="match status" value="1"/>
</dbReference>
<evidence type="ECO:0000259" key="12">
    <source>
        <dbReference type="Pfam" id="PF08264"/>
    </source>
</evidence>
<dbReference type="SUPFAM" id="SSF50677">
    <property type="entry name" value="ValRS/IleRS/LeuRS editing domain"/>
    <property type="match status" value="1"/>
</dbReference>
<keyword evidence="4 10" id="KW-0547">Nucleotide-binding</keyword>
<dbReference type="GO" id="GO:0005524">
    <property type="term" value="F:ATP binding"/>
    <property type="evidence" value="ECO:0007669"/>
    <property type="project" value="UniProtKB-KW"/>
</dbReference>
<evidence type="ECO:0000256" key="2">
    <source>
        <dbReference type="ARBA" id="ARBA00013169"/>
    </source>
</evidence>
<evidence type="ECO:0000256" key="1">
    <source>
        <dbReference type="ARBA" id="ARBA00005594"/>
    </source>
</evidence>
<dbReference type="OrthoDB" id="629407at2759"/>
<dbReference type="InterPro" id="IPR014729">
    <property type="entry name" value="Rossmann-like_a/b/a_fold"/>
</dbReference>
<dbReference type="GO" id="GO:0006438">
    <property type="term" value="P:valyl-tRNA aminoacylation"/>
    <property type="evidence" value="ECO:0007669"/>
    <property type="project" value="InterPro"/>
</dbReference>